<comment type="caution">
    <text evidence="4">The sequence shown here is derived from an EMBL/GenBank/DDBJ whole genome shotgun (WGS) entry which is preliminary data.</text>
</comment>
<dbReference type="Gene3D" id="3.10.350.10">
    <property type="entry name" value="LysM domain"/>
    <property type="match status" value="1"/>
</dbReference>
<dbReference type="RefSeq" id="WP_053603200.1">
    <property type="nucleotide sequence ID" value="NZ_JAFDST010000001.1"/>
</dbReference>
<evidence type="ECO:0000256" key="2">
    <source>
        <dbReference type="SAM" id="Phobius"/>
    </source>
</evidence>
<feature type="compositionally biased region" description="Polar residues" evidence="1">
    <location>
        <begin position="24"/>
        <end position="42"/>
    </location>
</feature>
<reference evidence="4 5" key="1">
    <citation type="submission" date="2021-01" db="EMBL/GenBank/DDBJ databases">
        <title>Genomic Encyclopedia of Type Strains, Phase IV (KMG-IV): sequencing the most valuable type-strain genomes for metagenomic binning, comparative biology and taxonomic classification.</title>
        <authorList>
            <person name="Goeker M."/>
        </authorList>
    </citation>
    <scope>NUCLEOTIDE SEQUENCE [LARGE SCALE GENOMIC DNA]</scope>
    <source>
        <strain evidence="4 5">DSM 103394</strain>
    </source>
</reference>
<keyword evidence="2" id="KW-0472">Membrane</keyword>
<dbReference type="InterPro" id="IPR036779">
    <property type="entry name" value="LysM_dom_sf"/>
</dbReference>
<feature type="region of interest" description="Disordered" evidence="1">
    <location>
        <begin position="94"/>
        <end position="162"/>
    </location>
</feature>
<feature type="compositionally biased region" description="Polar residues" evidence="1">
    <location>
        <begin position="132"/>
        <end position="143"/>
    </location>
</feature>
<keyword evidence="2" id="KW-0812">Transmembrane</keyword>
<dbReference type="InterPro" id="IPR018392">
    <property type="entry name" value="LysM"/>
</dbReference>
<dbReference type="SUPFAM" id="SSF54106">
    <property type="entry name" value="LysM domain"/>
    <property type="match status" value="1"/>
</dbReference>
<dbReference type="EMBL" id="JAFDST010000001">
    <property type="protein sequence ID" value="MBP1080479.1"/>
    <property type="molecule type" value="Genomic_DNA"/>
</dbReference>
<feature type="transmembrane region" description="Helical" evidence="2">
    <location>
        <begin position="55"/>
        <end position="76"/>
    </location>
</feature>
<gene>
    <name evidence="4" type="ORF">JOC74_000967</name>
</gene>
<organism evidence="4 5">
    <name type="scientific">Bacillus capparidis</name>
    <dbReference type="NCBI Taxonomy" id="1840411"/>
    <lineage>
        <taxon>Bacteria</taxon>
        <taxon>Bacillati</taxon>
        <taxon>Bacillota</taxon>
        <taxon>Bacilli</taxon>
        <taxon>Bacillales</taxon>
        <taxon>Bacillaceae</taxon>
        <taxon>Bacillus</taxon>
    </lineage>
</organism>
<proteinExistence type="predicted"/>
<name>A0ABS4CSE6_9BACI</name>
<keyword evidence="2" id="KW-1133">Transmembrane helix</keyword>
<feature type="compositionally biased region" description="Polar residues" evidence="1">
    <location>
        <begin position="101"/>
        <end position="111"/>
    </location>
</feature>
<evidence type="ECO:0000259" key="3">
    <source>
        <dbReference type="PROSITE" id="PS51782"/>
    </source>
</evidence>
<evidence type="ECO:0000313" key="5">
    <source>
        <dbReference type="Proteomes" id="UP000674416"/>
    </source>
</evidence>
<dbReference type="Pfam" id="PF01476">
    <property type="entry name" value="LysM"/>
    <property type="match status" value="1"/>
</dbReference>
<feature type="compositionally biased region" description="Basic and acidic residues" evidence="1">
    <location>
        <begin position="144"/>
        <end position="158"/>
    </location>
</feature>
<dbReference type="Proteomes" id="UP000674416">
    <property type="component" value="Unassembled WGS sequence"/>
</dbReference>
<dbReference type="SMART" id="SM00257">
    <property type="entry name" value="LysM"/>
    <property type="match status" value="1"/>
</dbReference>
<evidence type="ECO:0000313" key="4">
    <source>
        <dbReference type="EMBL" id="MBP1080479.1"/>
    </source>
</evidence>
<evidence type="ECO:0000256" key="1">
    <source>
        <dbReference type="SAM" id="MobiDB-lite"/>
    </source>
</evidence>
<sequence length="211" mass="24008">MTTMSRVERKKQNKNPAITEESTDNSTVNAEQGTEQGLPTRQSLRENKQNKKGSYPLLTAMAIIFFCIPVLVWIGLRFFEVGPASNNQLDEYEYEEKGDRSSMQMPDSSNENTEEVRQASLPENEESRSVEQNRTNAKGNSSQGKKEAANKKSAEKKTNIIQHTVKGKETLYRISMKYYNSRNGEELIREHNHLNGNEIHSGQVLEIPVQE</sequence>
<feature type="domain" description="LysM" evidence="3">
    <location>
        <begin position="161"/>
        <end position="207"/>
    </location>
</feature>
<dbReference type="CDD" id="cd00118">
    <property type="entry name" value="LysM"/>
    <property type="match status" value="1"/>
</dbReference>
<accession>A0ABS4CSE6</accession>
<keyword evidence="5" id="KW-1185">Reference proteome</keyword>
<dbReference type="PROSITE" id="PS51782">
    <property type="entry name" value="LYSM"/>
    <property type="match status" value="1"/>
</dbReference>
<protein>
    <submittedName>
        <fullName evidence="4">LysM repeat protein</fullName>
    </submittedName>
</protein>
<feature type="region of interest" description="Disordered" evidence="1">
    <location>
        <begin position="1"/>
        <end position="48"/>
    </location>
</feature>